<dbReference type="Gene3D" id="3.40.50.1360">
    <property type="match status" value="1"/>
</dbReference>
<keyword evidence="3" id="KW-0804">Transcription</keyword>
<dbReference type="InterPro" id="IPR050313">
    <property type="entry name" value="Carb_Metab_HTH_regulators"/>
</dbReference>
<evidence type="ECO:0000256" key="1">
    <source>
        <dbReference type="ARBA" id="ARBA00022491"/>
    </source>
</evidence>
<dbReference type="AlphaFoldDB" id="A0A6J4MH98"/>
<keyword evidence="1" id="KW-0678">Repressor</keyword>
<evidence type="ECO:0000256" key="2">
    <source>
        <dbReference type="ARBA" id="ARBA00023015"/>
    </source>
</evidence>
<dbReference type="Pfam" id="PF08220">
    <property type="entry name" value="HTH_DeoR"/>
    <property type="match status" value="1"/>
</dbReference>
<organism evidence="5">
    <name type="scientific">uncultured Microvirga sp</name>
    <dbReference type="NCBI Taxonomy" id="412392"/>
    <lineage>
        <taxon>Bacteria</taxon>
        <taxon>Pseudomonadati</taxon>
        <taxon>Pseudomonadota</taxon>
        <taxon>Alphaproteobacteria</taxon>
        <taxon>Hyphomicrobiales</taxon>
        <taxon>Methylobacteriaceae</taxon>
        <taxon>Microvirga</taxon>
        <taxon>environmental samples</taxon>
    </lineage>
</organism>
<name>A0A6J4MH98_9HYPH</name>
<dbReference type="PANTHER" id="PTHR30363:SF4">
    <property type="entry name" value="GLYCEROL-3-PHOSPHATE REGULON REPRESSOR"/>
    <property type="match status" value="1"/>
</dbReference>
<reference evidence="5" key="1">
    <citation type="submission" date="2020-02" db="EMBL/GenBank/DDBJ databases">
        <authorList>
            <person name="Meier V. D."/>
        </authorList>
    </citation>
    <scope>NUCLEOTIDE SEQUENCE</scope>
    <source>
        <strain evidence="5">AVDCRST_MAG90</strain>
    </source>
</reference>
<feature type="domain" description="HTH deoR-type" evidence="4">
    <location>
        <begin position="1"/>
        <end position="39"/>
    </location>
</feature>
<evidence type="ECO:0000256" key="3">
    <source>
        <dbReference type="ARBA" id="ARBA00023163"/>
    </source>
</evidence>
<dbReference type="SMART" id="SM01134">
    <property type="entry name" value="DeoRC"/>
    <property type="match status" value="1"/>
</dbReference>
<sequence length="248" mass="25518">MRVGEEARGFGVSDETIRRDIKALVAAGIATPVFGGAVLRPGLLPSDLRLPPVSERAKVEHEAKAAIGAAAARKIERGQVVILDAGTTTLAVAERLRRHRDLTVITNSLAVAQITAGIPGCATHVIGGRLVAGSLSMVGPQARRDLAGLTAEWAFLGAAAIGPAGDFASADPEEAEVKQAMIRAARSAVIVADHTKFSARGFVAFAAARDVQALLTTPGAPAPGLEAMRQAGLAVEICPQAWEDTAVA</sequence>
<protein>
    <recommendedName>
        <fullName evidence="4">HTH deoR-type domain-containing protein</fullName>
    </recommendedName>
</protein>
<dbReference type="PROSITE" id="PS51000">
    <property type="entry name" value="HTH_DEOR_2"/>
    <property type="match status" value="1"/>
</dbReference>
<dbReference type="InterPro" id="IPR037171">
    <property type="entry name" value="NagB/RpiA_transferase-like"/>
</dbReference>
<dbReference type="InterPro" id="IPR001034">
    <property type="entry name" value="DeoR_HTH"/>
</dbReference>
<dbReference type="PANTHER" id="PTHR30363">
    <property type="entry name" value="HTH-TYPE TRANSCRIPTIONAL REGULATOR SRLR-RELATED"/>
    <property type="match status" value="1"/>
</dbReference>
<gene>
    <name evidence="5" type="ORF">AVDCRST_MAG90-2913</name>
</gene>
<dbReference type="GO" id="GO:0003700">
    <property type="term" value="F:DNA-binding transcription factor activity"/>
    <property type="evidence" value="ECO:0007669"/>
    <property type="project" value="InterPro"/>
</dbReference>
<dbReference type="SMART" id="SM00420">
    <property type="entry name" value="HTH_DEOR"/>
    <property type="match status" value="1"/>
</dbReference>
<dbReference type="InterPro" id="IPR014036">
    <property type="entry name" value="DeoR-like_C"/>
</dbReference>
<dbReference type="Pfam" id="PF00455">
    <property type="entry name" value="DeoRC"/>
    <property type="match status" value="1"/>
</dbReference>
<keyword evidence="2" id="KW-0805">Transcription regulation</keyword>
<evidence type="ECO:0000313" key="5">
    <source>
        <dbReference type="EMBL" id="CAA9359534.1"/>
    </source>
</evidence>
<dbReference type="SUPFAM" id="SSF100950">
    <property type="entry name" value="NagB/RpiA/CoA transferase-like"/>
    <property type="match status" value="1"/>
</dbReference>
<dbReference type="EMBL" id="CADCUC010000605">
    <property type="protein sequence ID" value="CAA9359534.1"/>
    <property type="molecule type" value="Genomic_DNA"/>
</dbReference>
<proteinExistence type="predicted"/>
<evidence type="ECO:0000259" key="4">
    <source>
        <dbReference type="PROSITE" id="PS51000"/>
    </source>
</evidence>
<accession>A0A6J4MH98</accession>